<dbReference type="PANTHER" id="PTHR40053:SF1">
    <property type="entry name" value="SPORULATION-CONTROL PROTEIN SPO0M"/>
    <property type="match status" value="1"/>
</dbReference>
<protein>
    <recommendedName>
        <fullName evidence="3">Sporulation-control protein</fullName>
    </recommendedName>
</protein>
<gene>
    <name evidence="1" type="ORF">Ade02nite_06200</name>
</gene>
<proteinExistence type="predicted"/>
<keyword evidence="2" id="KW-1185">Reference proteome</keyword>
<dbReference type="Proteomes" id="UP000609879">
    <property type="component" value="Unassembled WGS sequence"/>
</dbReference>
<dbReference type="InterPro" id="IPR009776">
    <property type="entry name" value="Spore_0_M"/>
</dbReference>
<organism evidence="1 2">
    <name type="scientific">Paractinoplanes deccanensis</name>
    <dbReference type="NCBI Taxonomy" id="113561"/>
    <lineage>
        <taxon>Bacteria</taxon>
        <taxon>Bacillati</taxon>
        <taxon>Actinomycetota</taxon>
        <taxon>Actinomycetes</taxon>
        <taxon>Micromonosporales</taxon>
        <taxon>Micromonosporaceae</taxon>
        <taxon>Paractinoplanes</taxon>
    </lineage>
</organism>
<dbReference type="EMBL" id="BOMI01000009">
    <property type="protein sequence ID" value="GID71979.1"/>
    <property type="molecule type" value="Genomic_DNA"/>
</dbReference>
<dbReference type="PANTHER" id="PTHR40053">
    <property type="entry name" value="SPORULATION-CONTROL PROTEIN SPO0M"/>
    <property type="match status" value="1"/>
</dbReference>
<comment type="caution">
    <text evidence="1">The sequence shown here is derived from an EMBL/GenBank/DDBJ whole genome shotgun (WGS) entry which is preliminary data.</text>
</comment>
<evidence type="ECO:0000313" key="1">
    <source>
        <dbReference type="EMBL" id="GID71979.1"/>
    </source>
</evidence>
<evidence type="ECO:0008006" key="3">
    <source>
        <dbReference type="Google" id="ProtNLM"/>
    </source>
</evidence>
<reference evidence="1 2" key="1">
    <citation type="submission" date="2021-01" db="EMBL/GenBank/DDBJ databases">
        <title>Whole genome shotgun sequence of Actinoplanes deccanensis NBRC 13994.</title>
        <authorList>
            <person name="Komaki H."/>
            <person name="Tamura T."/>
        </authorList>
    </citation>
    <scope>NUCLEOTIDE SEQUENCE [LARGE SCALE GENOMIC DNA]</scope>
    <source>
        <strain evidence="1 2">NBRC 13994</strain>
    </source>
</reference>
<accession>A0ABQ3XW54</accession>
<dbReference type="RefSeq" id="WP_203759958.1">
    <property type="nucleotide sequence ID" value="NZ_BAAABO010000004.1"/>
</dbReference>
<sequence>MVFKKMMRAFGVGGPSVDTVLANPNTRPGLNLDGQVHITGGDHDVAIDRVVLGLVTRVESEHGDGFVEFHRLPVAGAFQLRAGEQRQLPFSFPVPWETPITDVYGQRLHGMTMGLRTELAVAKAVDKGDLDQVAVHPLPAQERILDAFARLGFRFKSADLEHGGIYGVRQTLPFYQEIEFYSPPQYAGGINEVEVTFIADPQGVEVVLEFDKRGGFLQPGHDAYGRFRVSHAEADTADWTSVVEGWVSQAAGRYQGLRGAAGFGGHGGGYPGGYPGQGGYPGGGHGGYPGHGYHGHTRHRGGMGMGGVAAGVAGGVIGGMILGEALDDAFEGGDEGDFGDE</sequence>
<name>A0ABQ3XW54_9ACTN</name>
<evidence type="ECO:0000313" key="2">
    <source>
        <dbReference type="Proteomes" id="UP000609879"/>
    </source>
</evidence>
<dbReference type="Pfam" id="PF07070">
    <property type="entry name" value="Spo0M"/>
    <property type="match status" value="1"/>
</dbReference>